<dbReference type="EnsemblPlants" id="OPUNC11G05050.1">
    <property type="protein sequence ID" value="OPUNC11G05050.1"/>
    <property type="gene ID" value="OPUNC11G05050"/>
</dbReference>
<evidence type="ECO:0000256" key="1">
    <source>
        <dbReference type="SAM" id="MobiDB-lite"/>
    </source>
</evidence>
<evidence type="ECO:0000259" key="2">
    <source>
        <dbReference type="Pfam" id="PF22741"/>
    </source>
</evidence>
<evidence type="ECO:0000313" key="4">
    <source>
        <dbReference type="Proteomes" id="UP000026962"/>
    </source>
</evidence>
<organism evidence="3">
    <name type="scientific">Oryza punctata</name>
    <name type="common">Red rice</name>
    <dbReference type="NCBI Taxonomy" id="4537"/>
    <lineage>
        <taxon>Eukaryota</taxon>
        <taxon>Viridiplantae</taxon>
        <taxon>Streptophyta</taxon>
        <taxon>Embryophyta</taxon>
        <taxon>Tracheophyta</taxon>
        <taxon>Spermatophyta</taxon>
        <taxon>Magnoliopsida</taxon>
        <taxon>Liliopsida</taxon>
        <taxon>Poales</taxon>
        <taxon>Poaceae</taxon>
        <taxon>BOP clade</taxon>
        <taxon>Oryzoideae</taxon>
        <taxon>Oryzeae</taxon>
        <taxon>Oryzinae</taxon>
        <taxon>Oryza</taxon>
    </lineage>
</organism>
<dbReference type="eggNOG" id="KOG2178">
    <property type="taxonomic scope" value="Eukaryota"/>
</dbReference>
<feature type="domain" description="DSP-PTPase phosphatase fused to NAD+ Kinase" evidence="2">
    <location>
        <begin position="88"/>
        <end position="201"/>
    </location>
</feature>
<keyword evidence="4" id="KW-1185">Reference proteome</keyword>
<dbReference type="HOGENOM" id="CLU_1231600_0_0_1"/>
<dbReference type="InterPro" id="IPR029021">
    <property type="entry name" value="Prot-tyrosine_phosphatase-like"/>
</dbReference>
<dbReference type="InterPro" id="IPR055214">
    <property type="entry name" value="PTP-NADK"/>
</dbReference>
<sequence length="225" mass="24717">MFRAAEQLHTTVVSASVIQRQGNALSSVHYDVQAMDLPVLEDKVAAGSEDSTMDRIPPLVLFRGDLKRCCESMQVALASYLVPGEAQGQFSEEQPEWLLSKGFKIIVDLQEEDVKNDLYLSAVQEAVVNIPVEIGTAHSAEQVQRFAEIVFDSAKKPIYLHSQEGNGRTSVKVSRWKQHVTCAERLATQNGSLNGNGKPVKNDQTEQLTNSPVFSSEGSKNSTLL</sequence>
<dbReference type="Pfam" id="PF22741">
    <property type="entry name" value="PTP-NADK"/>
    <property type="match status" value="1"/>
</dbReference>
<accession>A0A0E0MD95</accession>
<evidence type="ECO:0000313" key="3">
    <source>
        <dbReference type="EnsemblPlants" id="OPUNC11G05050.1"/>
    </source>
</evidence>
<reference evidence="3" key="1">
    <citation type="submission" date="2015-04" db="UniProtKB">
        <authorList>
            <consortium name="EnsemblPlants"/>
        </authorList>
    </citation>
    <scope>IDENTIFICATION</scope>
</reference>
<dbReference type="STRING" id="4537.A0A0E0MD95"/>
<dbReference type="SUPFAM" id="SSF52799">
    <property type="entry name" value="(Phosphotyrosine protein) phosphatases II"/>
    <property type="match status" value="1"/>
</dbReference>
<reference evidence="3" key="2">
    <citation type="submission" date="2018-05" db="EMBL/GenBank/DDBJ databases">
        <title>OpunRS2 (Oryza punctata Reference Sequence Version 2).</title>
        <authorList>
            <person name="Zhang J."/>
            <person name="Kudrna D."/>
            <person name="Lee S."/>
            <person name="Talag J."/>
            <person name="Welchert J."/>
            <person name="Wing R.A."/>
        </authorList>
    </citation>
    <scope>NUCLEOTIDE SEQUENCE [LARGE SCALE GENOMIC DNA]</scope>
</reference>
<dbReference type="AlphaFoldDB" id="A0A0E0MD95"/>
<feature type="region of interest" description="Disordered" evidence="1">
    <location>
        <begin position="187"/>
        <end position="225"/>
    </location>
</feature>
<protein>
    <recommendedName>
        <fullName evidence="2">DSP-PTPase phosphatase fused to NAD+ Kinase domain-containing protein</fullName>
    </recommendedName>
</protein>
<dbReference type="Gene3D" id="3.90.190.10">
    <property type="entry name" value="Protein tyrosine phosphatase superfamily"/>
    <property type="match status" value="1"/>
</dbReference>
<proteinExistence type="predicted"/>
<feature type="compositionally biased region" description="Polar residues" evidence="1">
    <location>
        <begin position="205"/>
        <end position="225"/>
    </location>
</feature>
<dbReference type="Gramene" id="OPUNC11G05050.1">
    <property type="protein sequence ID" value="OPUNC11G05050.1"/>
    <property type="gene ID" value="OPUNC11G05050"/>
</dbReference>
<dbReference type="Proteomes" id="UP000026962">
    <property type="component" value="Chromosome 11"/>
</dbReference>
<name>A0A0E0MD95_ORYPU</name>